<dbReference type="Proteomes" id="UP001175228">
    <property type="component" value="Unassembled WGS sequence"/>
</dbReference>
<gene>
    <name evidence="1" type="ORF">EDD18DRAFT_1106052</name>
</gene>
<dbReference type="EMBL" id="JAUEPU010000016">
    <property type="protein sequence ID" value="KAK0496176.1"/>
    <property type="molecule type" value="Genomic_DNA"/>
</dbReference>
<organism evidence="1 2">
    <name type="scientific">Armillaria luteobubalina</name>
    <dbReference type="NCBI Taxonomy" id="153913"/>
    <lineage>
        <taxon>Eukaryota</taxon>
        <taxon>Fungi</taxon>
        <taxon>Dikarya</taxon>
        <taxon>Basidiomycota</taxon>
        <taxon>Agaricomycotina</taxon>
        <taxon>Agaricomycetes</taxon>
        <taxon>Agaricomycetidae</taxon>
        <taxon>Agaricales</taxon>
        <taxon>Marasmiineae</taxon>
        <taxon>Physalacriaceae</taxon>
        <taxon>Armillaria</taxon>
    </lineage>
</organism>
<sequence length="254" mass="28795">MSSDIEIPLLQTRRRNSVEPVSEAMKVEWDLMMQLGKRTMLRRASWGAAGRGPRFGKKRVPAHGMRSRASMSRLAHWCLFEDPYSVRNSPAKRWSTKSPSARGRMWFDDAVGEADDVEKGVVGYSWTWAEVWQEGVSAHGIVRDSLAKRRSTKGPGARVVDVDAVCCEDVSFRFWMLWTIYYRRGISHAMVSLNDYAYQQSHMRALQGRKSPNEGKTILDLAASHLRSSGRDTYKHASMPQILLSFLCIEAPIG</sequence>
<evidence type="ECO:0000313" key="2">
    <source>
        <dbReference type="Proteomes" id="UP001175228"/>
    </source>
</evidence>
<comment type="caution">
    <text evidence="1">The sequence shown here is derived from an EMBL/GenBank/DDBJ whole genome shotgun (WGS) entry which is preliminary data.</text>
</comment>
<dbReference type="AlphaFoldDB" id="A0AA39Q6F3"/>
<keyword evidence="2" id="KW-1185">Reference proteome</keyword>
<name>A0AA39Q6F3_9AGAR</name>
<protein>
    <submittedName>
        <fullName evidence="1">Uncharacterized protein</fullName>
    </submittedName>
</protein>
<reference evidence="1" key="1">
    <citation type="submission" date="2023-06" db="EMBL/GenBank/DDBJ databases">
        <authorList>
            <consortium name="Lawrence Berkeley National Laboratory"/>
            <person name="Ahrendt S."/>
            <person name="Sahu N."/>
            <person name="Indic B."/>
            <person name="Wong-Bajracharya J."/>
            <person name="Merenyi Z."/>
            <person name="Ke H.-M."/>
            <person name="Monk M."/>
            <person name="Kocsube S."/>
            <person name="Drula E."/>
            <person name="Lipzen A."/>
            <person name="Balint B."/>
            <person name="Henrissat B."/>
            <person name="Andreopoulos B."/>
            <person name="Martin F.M."/>
            <person name="Harder C.B."/>
            <person name="Rigling D."/>
            <person name="Ford K.L."/>
            <person name="Foster G.D."/>
            <person name="Pangilinan J."/>
            <person name="Papanicolaou A."/>
            <person name="Barry K."/>
            <person name="LaButti K."/>
            <person name="Viragh M."/>
            <person name="Koriabine M."/>
            <person name="Yan M."/>
            <person name="Riley R."/>
            <person name="Champramary S."/>
            <person name="Plett K.L."/>
            <person name="Tsai I.J."/>
            <person name="Slot J."/>
            <person name="Sipos G."/>
            <person name="Plett J."/>
            <person name="Nagy L.G."/>
            <person name="Grigoriev I.V."/>
        </authorList>
    </citation>
    <scope>NUCLEOTIDE SEQUENCE</scope>
    <source>
        <strain evidence="1">HWK02</strain>
    </source>
</reference>
<accession>A0AA39Q6F3</accession>
<proteinExistence type="predicted"/>
<evidence type="ECO:0000313" key="1">
    <source>
        <dbReference type="EMBL" id="KAK0496176.1"/>
    </source>
</evidence>